<feature type="region of interest" description="Disordered" evidence="1">
    <location>
        <begin position="71"/>
        <end position="90"/>
    </location>
</feature>
<reference evidence="2 3" key="1">
    <citation type="submission" date="2023-10" db="EMBL/GenBank/DDBJ databases">
        <title>Noviherbaspirillum sp. CPCC 100848 genome assembly.</title>
        <authorList>
            <person name="Li X.Y."/>
            <person name="Fang X.M."/>
        </authorList>
    </citation>
    <scope>NUCLEOTIDE SEQUENCE [LARGE SCALE GENOMIC DNA]</scope>
    <source>
        <strain evidence="2 3">CPCC 100848</strain>
    </source>
</reference>
<gene>
    <name evidence="2" type="ORF">RY831_25165</name>
</gene>
<dbReference type="Proteomes" id="UP001352263">
    <property type="component" value="Unassembled WGS sequence"/>
</dbReference>
<protein>
    <submittedName>
        <fullName evidence="2">Uncharacterized protein</fullName>
    </submittedName>
</protein>
<evidence type="ECO:0000313" key="3">
    <source>
        <dbReference type="Proteomes" id="UP001352263"/>
    </source>
</evidence>
<proteinExistence type="predicted"/>
<organism evidence="2 3">
    <name type="scientific">Noviherbaspirillum album</name>
    <dbReference type="NCBI Taxonomy" id="3080276"/>
    <lineage>
        <taxon>Bacteria</taxon>
        <taxon>Pseudomonadati</taxon>
        <taxon>Pseudomonadota</taxon>
        <taxon>Betaproteobacteria</taxon>
        <taxon>Burkholderiales</taxon>
        <taxon>Oxalobacteraceae</taxon>
        <taxon>Noviherbaspirillum</taxon>
    </lineage>
</organism>
<sequence>MSETIHSRSIAEHLSTLASLLEAEALKAGALGLQVERNLRSEARRVRAMAEQLWASDSAIELPSEQSRAIAPAFTSGRRRRDSQVKLVSG</sequence>
<dbReference type="EMBL" id="JAWIIV010000030">
    <property type="protein sequence ID" value="MEC4722459.1"/>
    <property type="molecule type" value="Genomic_DNA"/>
</dbReference>
<name>A0ABU6JH87_9BURK</name>
<dbReference type="RefSeq" id="WP_326509134.1">
    <property type="nucleotide sequence ID" value="NZ_JAWIIV010000030.1"/>
</dbReference>
<evidence type="ECO:0000313" key="2">
    <source>
        <dbReference type="EMBL" id="MEC4722459.1"/>
    </source>
</evidence>
<evidence type="ECO:0000256" key="1">
    <source>
        <dbReference type="SAM" id="MobiDB-lite"/>
    </source>
</evidence>
<accession>A0ABU6JH87</accession>
<keyword evidence="3" id="KW-1185">Reference proteome</keyword>
<comment type="caution">
    <text evidence="2">The sequence shown here is derived from an EMBL/GenBank/DDBJ whole genome shotgun (WGS) entry which is preliminary data.</text>
</comment>